<organism evidence="1">
    <name type="scientific">Siphoviridae sp. ctAvK3</name>
    <dbReference type="NCBI Taxonomy" id="2826184"/>
    <lineage>
        <taxon>Viruses</taxon>
        <taxon>Duplodnaviria</taxon>
        <taxon>Heunggongvirae</taxon>
        <taxon>Uroviricota</taxon>
        <taxon>Caudoviricetes</taxon>
    </lineage>
</organism>
<proteinExistence type="predicted"/>
<protein>
    <submittedName>
        <fullName evidence="1">Uncharacterized protein</fullName>
    </submittedName>
</protein>
<dbReference type="EMBL" id="BK014910">
    <property type="protein sequence ID" value="DAD81976.1"/>
    <property type="molecule type" value="Genomic_DNA"/>
</dbReference>
<evidence type="ECO:0000313" key="1">
    <source>
        <dbReference type="EMBL" id="DAD81976.1"/>
    </source>
</evidence>
<reference evidence="1" key="1">
    <citation type="journal article" date="2021" name="Proc. Natl. Acad. Sci. U.S.A.">
        <title>A Catalog of Tens of Thousands of Viruses from Human Metagenomes Reveals Hidden Associations with Chronic Diseases.</title>
        <authorList>
            <person name="Tisza M.J."/>
            <person name="Buck C.B."/>
        </authorList>
    </citation>
    <scope>NUCLEOTIDE SEQUENCE</scope>
    <source>
        <strain evidence="1">CtAvK3</strain>
    </source>
</reference>
<name>A0A8S5MIF6_9CAUD</name>
<sequence length="127" mass="15204">MCRITENDCRTIMARLDTKLKYPPYFDGDLQAKQKRLRGWQDGLERAKTFVAFQIRPGSLSEREYHRLQKRAVNMAESPPYALQNPKVLETEGWEMSMNRFSNILAAFWQEKLRLEEQMRPWYEEAE</sequence>
<accession>A0A8S5MIF6</accession>